<name>J3MY85_ORYBR</name>
<reference evidence="3" key="1">
    <citation type="journal article" date="2013" name="Nat. Commun.">
        <title>Whole-genome sequencing of Oryza brachyantha reveals mechanisms underlying Oryza genome evolution.</title>
        <authorList>
            <person name="Chen J."/>
            <person name="Huang Q."/>
            <person name="Gao D."/>
            <person name="Wang J."/>
            <person name="Lang Y."/>
            <person name="Liu T."/>
            <person name="Li B."/>
            <person name="Bai Z."/>
            <person name="Luis Goicoechea J."/>
            <person name="Liang C."/>
            <person name="Chen C."/>
            <person name="Zhang W."/>
            <person name="Sun S."/>
            <person name="Liao Y."/>
            <person name="Zhang X."/>
            <person name="Yang L."/>
            <person name="Song C."/>
            <person name="Wang M."/>
            <person name="Shi J."/>
            <person name="Liu G."/>
            <person name="Liu J."/>
            <person name="Zhou H."/>
            <person name="Zhou W."/>
            <person name="Yu Q."/>
            <person name="An N."/>
            <person name="Chen Y."/>
            <person name="Cai Q."/>
            <person name="Wang B."/>
            <person name="Liu B."/>
            <person name="Min J."/>
            <person name="Huang Y."/>
            <person name="Wu H."/>
            <person name="Li Z."/>
            <person name="Zhang Y."/>
            <person name="Yin Y."/>
            <person name="Song W."/>
            <person name="Jiang J."/>
            <person name="Jackson S.A."/>
            <person name="Wing R.A."/>
            <person name="Wang J."/>
            <person name="Chen M."/>
        </authorList>
    </citation>
    <scope>NUCLEOTIDE SEQUENCE [LARGE SCALE GENOMIC DNA]</scope>
    <source>
        <strain evidence="3">cv. IRGC 101232</strain>
    </source>
</reference>
<dbReference type="AlphaFoldDB" id="J3MY85"/>
<evidence type="ECO:0000256" key="1">
    <source>
        <dbReference type="SAM" id="MobiDB-lite"/>
    </source>
</evidence>
<sequence>MAGLKVSSFTCILVVLLIVSSYVACPGEARRLITEVAATPASKEAVEHASAQSPPAAAGVTAASKMASTDGRPTSPGHSPGIGNKANGNVR</sequence>
<evidence type="ECO:0000313" key="3">
    <source>
        <dbReference type="EnsemblPlants" id="OB09G19640.1"/>
    </source>
</evidence>
<reference evidence="3" key="2">
    <citation type="submission" date="2013-04" db="UniProtKB">
        <authorList>
            <consortium name="EnsemblPlants"/>
        </authorList>
    </citation>
    <scope>IDENTIFICATION</scope>
</reference>
<evidence type="ECO:0000313" key="4">
    <source>
        <dbReference type="Proteomes" id="UP000006038"/>
    </source>
</evidence>
<dbReference type="OMA" id="VSSYVAC"/>
<protein>
    <recommendedName>
        <fullName evidence="5">SMP domain-containing protein</fullName>
    </recommendedName>
</protein>
<keyword evidence="2" id="KW-0732">Signal</keyword>
<dbReference type="HOGENOM" id="CLU_2375898_0_0_1"/>
<dbReference type="EnsemblPlants" id="OB09G19640.1">
    <property type="protein sequence ID" value="OB09G19640.1"/>
    <property type="gene ID" value="OB09G19640"/>
</dbReference>
<feature type="chain" id="PRO_5003775353" description="SMP domain-containing protein" evidence="2">
    <location>
        <begin position="30"/>
        <end position="91"/>
    </location>
</feature>
<feature type="signal peptide" evidence="2">
    <location>
        <begin position="1"/>
        <end position="29"/>
    </location>
</feature>
<dbReference type="Gramene" id="OB09G19640.1">
    <property type="protein sequence ID" value="OB09G19640.1"/>
    <property type="gene ID" value="OB09G19640"/>
</dbReference>
<dbReference type="Proteomes" id="UP000006038">
    <property type="component" value="Chromosome 9"/>
</dbReference>
<evidence type="ECO:0008006" key="5">
    <source>
        <dbReference type="Google" id="ProtNLM"/>
    </source>
</evidence>
<accession>J3MY85</accession>
<organism evidence="3">
    <name type="scientific">Oryza brachyantha</name>
    <name type="common">malo sina</name>
    <dbReference type="NCBI Taxonomy" id="4533"/>
    <lineage>
        <taxon>Eukaryota</taxon>
        <taxon>Viridiplantae</taxon>
        <taxon>Streptophyta</taxon>
        <taxon>Embryophyta</taxon>
        <taxon>Tracheophyta</taxon>
        <taxon>Spermatophyta</taxon>
        <taxon>Magnoliopsida</taxon>
        <taxon>Liliopsida</taxon>
        <taxon>Poales</taxon>
        <taxon>Poaceae</taxon>
        <taxon>BOP clade</taxon>
        <taxon>Oryzoideae</taxon>
        <taxon>Oryzeae</taxon>
        <taxon>Oryzinae</taxon>
        <taxon>Oryza</taxon>
    </lineage>
</organism>
<feature type="region of interest" description="Disordered" evidence="1">
    <location>
        <begin position="43"/>
        <end position="91"/>
    </location>
</feature>
<keyword evidence="4" id="KW-1185">Reference proteome</keyword>
<proteinExistence type="predicted"/>
<dbReference type="eggNOG" id="ENOG502R79R">
    <property type="taxonomic scope" value="Eukaryota"/>
</dbReference>
<evidence type="ECO:0000256" key="2">
    <source>
        <dbReference type="SAM" id="SignalP"/>
    </source>
</evidence>